<dbReference type="Gene3D" id="3.30.565.10">
    <property type="entry name" value="Histidine kinase-like ATPase, C-terminal domain"/>
    <property type="match status" value="1"/>
</dbReference>
<evidence type="ECO:0000313" key="9">
    <source>
        <dbReference type="EMBL" id="MFD1096696.1"/>
    </source>
</evidence>
<dbReference type="GO" id="GO:0005524">
    <property type="term" value="F:ATP binding"/>
    <property type="evidence" value="ECO:0007669"/>
    <property type="project" value="UniProtKB-KW"/>
</dbReference>
<dbReference type="SMART" id="SM00448">
    <property type="entry name" value="REC"/>
    <property type="match status" value="1"/>
</dbReference>
<evidence type="ECO:0000256" key="4">
    <source>
        <dbReference type="PROSITE-ProRule" id="PRU00169"/>
    </source>
</evidence>
<keyword evidence="9" id="KW-0067">ATP-binding</keyword>
<dbReference type="InterPro" id="IPR003661">
    <property type="entry name" value="HisK_dim/P_dom"/>
</dbReference>
<dbReference type="PROSITE" id="PS50109">
    <property type="entry name" value="HIS_KIN"/>
    <property type="match status" value="1"/>
</dbReference>
<keyword evidence="5" id="KW-0175">Coiled coil</keyword>
<dbReference type="InterPro" id="IPR036890">
    <property type="entry name" value="HATPase_C_sf"/>
</dbReference>
<dbReference type="RefSeq" id="WP_380746572.1">
    <property type="nucleotide sequence ID" value="NZ_JBHTLI010000003.1"/>
</dbReference>
<dbReference type="CDD" id="cd17546">
    <property type="entry name" value="REC_hyHK_CKI1_RcsC-like"/>
    <property type="match status" value="1"/>
</dbReference>
<dbReference type="EMBL" id="JBHTLI010000003">
    <property type="protein sequence ID" value="MFD1096696.1"/>
    <property type="molecule type" value="Genomic_DNA"/>
</dbReference>
<gene>
    <name evidence="9" type="ORF">ACFQ3Q_13115</name>
</gene>
<dbReference type="SMART" id="SM00028">
    <property type="entry name" value="TPR"/>
    <property type="match status" value="4"/>
</dbReference>
<dbReference type="SUPFAM" id="SSF52172">
    <property type="entry name" value="CheY-like"/>
    <property type="match status" value="1"/>
</dbReference>
<dbReference type="PROSITE" id="PS50110">
    <property type="entry name" value="RESPONSE_REGULATORY"/>
    <property type="match status" value="1"/>
</dbReference>
<feature type="signal peptide" evidence="6">
    <location>
        <begin position="1"/>
        <end position="19"/>
    </location>
</feature>
<dbReference type="Proteomes" id="UP001597131">
    <property type="component" value="Unassembled WGS sequence"/>
</dbReference>
<evidence type="ECO:0000256" key="3">
    <source>
        <dbReference type="ARBA" id="ARBA00022553"/>
    </source>
</evidence>
<comment type="caution">
    <text evidence="9">The sequence shown here is derived from an EMBL/GenBank/DDBJ whole genome shotgun (WGS) entry which is preliminary data.</text>
</comment>
<reference evidence="10" key="1">
    <citation type="journal article" date="2019" name="Int. J. Syst. Evol. Microbiol.">
        <title>The Global Catalogue of Microorganisms (GCM) 10K type strain sequencing project: providing services to taxonomists for standard genome sequencing and annotation.</title>
        <authorList>
            <consortium name="The Broad Institute Genomics Platform"/>
            <consortium name="The Broad Institute Genome Sequencing Center for Infectious Disease"/>
            <person name="Wu L."/>
            <person name="Ma J."/>
        </authorList>
    </citation>
    <scope>NUCLEOTIDE SEQUENCE [LARGE SCALE GENOMIC DNA]</scope>
    <source>
        <strain evidence="10">CCUG 64793</strain>
    </source>
</reference>
<evidence type="ECO:0000256" key="5">
    <source>
        <dbReference type="SAM" id="Coils"/>
    </source>
</evidence>
<proteinExistence type="predicted"/>
<name>A0ABW3NWE1_9FLAO</name>
<keyword evidence="3 4" id="KW-0597">Phosphoprotein</keyword>
<dbReference type="SUPFAM" id="SSF47384">
    <property type="entry name" value="Homodimeric domain of signal transducing histidine kinase"/>
    <property type="match status" value="1"/>
</dbReference>
<protein>
    <recommendedName>
        <fullName evidence="2">histidine kinase</fullName>
        <ecNumber evidence="2">2.7.13.3</ecNumber>
    </recommendedName>
</protein>
<dbReference type="PANTHER" id="PTHR45339:SF5">
    <property type="entry name" value="HISTIDINE KINASE"/>
    <property type="match status" value="1"/>
</dbReference>
<accession>A0ABW3NWE1</accession>
<keyword evidence="10" id="KW-1185">Reference proteome</keyword>
<dbReference type="Pfam" id="PF00072">
    <property type="entry name" value="Response_reg"/>
    <property type="match status" value="1"/>
</dbReference>
<keyword evidence="9" id="KW-0547">Nucleotide-binding</keyword>
<evidence type="ECO:0000259" key="8">
    <source>
        <dbReference type="PROSITE" id="PS50110"/>
    </source>
</evidence>
<dbReference type="Gene3D" id="3.40.50.2300">
    <property type="match status" value="1"/>
</dbReference>
<feature type="domain" description="Histidine kinase" evidence="7">
    <location>
        <begin position="373"/>
        <end position="594"/>
    </location>
</feature>
<dbReference type="SUPFAM" id="SSF48452">
    <property type="entry name" value="TPR-like"/>
    <property type="match status" value="1"/>
</dbReference>
<dbReference type="SUPFAM" id="SSF55874">
    <property type="entry name" value="ATPase domain of HSP90 chaperone/DNA topoisomerase II/histidine kinase"/>
    <property type="match status" value="1"/>
</dbReference>
<dbReference type="SMART" id="SM00387">
    <property type="entry name" value="HATPase_c"/>
    <property type="match status" value="1"/>
</dbReference>
<dbReference type="CDD" id="cd00082">
    <property type="entry name" value="HisKA"/>
    <property type="match status" value="1"/>
</dbReference>
<dbReference type="InterPro" id="IPR004358">
    <property type="entry name" value="Sig_transdc_His_kin-like_C"/>
</dbReference>
<feature type="chain" id="PRO_5046912041" description="histidine kinase" evidence="6">
    <location>
        <begin position="20"/>
        <end position="744"/>
    </location>
</feature>
<evidence type="ECO:0000313" key="10">
    <source>
        <dbReference type="Proteomes" id="UP001597131"/>
    </source>
</evidence>
<dbReference type="Gene3D" id="1.25.40.10">
    <property type="entry name" value="Tetratricopeptide repeat domain"/>
    <property type="match status" value="1"/>
</dbReference>
<evidence type="ECO:0000259" key="7">
    <source>
        <dbReference type="PROSITE" id="PS50109"/>
    </source>
</evidence>
<dbReference type="InterPro" id="IPR001789">
    <property type="entry name" value="Sig_transdc_resp-reg_receiver"/>
</dbReference>
<dbReference type="InterPro" id="IPR036097">
    <property type="entry name" value="HisK_dim/P_sf"/>
</dbReference>
<dbReference type="PANTHER" id="PTHR45339">
    <property type="entry name" value="HYBRID SIGNAL TRANSDUCTION HISTIDINE KINASE J"/>
    <property type="match status" value="1"/>
</dbReference>
<comment type="catalytic activity">
    <reaction evidence="1">
        <text>ATP + protein L-histidine = ADP + protein N-phospho-L-histidine.</text>
        <dbReference type="EC" id="2.7.13.3"/>
    </reaction>
</comment>
<evidence type="ECO:0000256" key="2">
    <source>
        <dbReference type="ARBA" id="ARBA00012438"/>
    </source>
</evidence>
<dbReference type="InterPro" id="IPR011990">
    <property type="entry name" value="TPR-like_helical_dom_sf"/>
</dbReference>
<feature type="coiled-coil region" evidence="5">
    <location>
        <begin position="339"/>
        <end position="366"/>
    </location>
</feature>
<dbReference type="InterPro" id="IPR011006">
    <property type="entry name" value="CheY-like_superfamily"/>
</dbReference>
<dbReference type="EC" id="2.7.13.3" evidence="2"/>
<dbReference type="CDD" id="cd16922">
    <property type="entry name" value="HATPase_EvgS-ArcB-TorS-like"/>
    <property type="match status" value="1"/>
</dbReference>
<evidence type="ECO:0000256" key="6">
    <source>
        <dbReference type="SAM" id="SignalP"/>
    </source>
</evidence>
<dbReference type="PRINTS" id="PR00344">
    <property type="entry name" value="BCTRLSENSOR"/>
</dbReference>
<keyword evidence="6" id="KW-0732">Signal</keyword>
<organism evidence="9 10">
    <name type="scientific">Salegentibacter chungangensis</name>
    <dbReference type="NCBI Taxonomy" id="1335724"/>
    <lineage>
        <taxon>Bacteria</taxon>
        <taxon>Pseudomonadati</taxon>
        <taxon>Bacteroidota</taxon>
        <taxon>Flavobacteriia</taxon>
        <taxon>Flavobacteriales</taxon>
        <taxon>Flavobacteriaceae</taxon>
        <taxon>Salegentibacter</taxon>
    </lineage>
</organism>
<feature type="domain" description="Response regulatory" evidence="8">
    <location>
        <begin position="623"/>
        <end position="737"/>
    </location>
</feature>
<evidence type="ECO:0000256" key="1">
    <source>
        <dbReference type="ARBA" id="ARBA00000085"/>
    </source>
</evidence>
<dbReference type="Pfam" id="PF00512">
    <property type="entry name" value="HisKA"/>
    <property type="match status" value="1"/>
</dbReference>
<dbReference type="SMART" id="SM00388">
    <property type="entry name" value="HisKA"/>
    <property type="match status" value="1"/>
</dbReference>
<dbReference type="InterPro" id="IPR003594">
    <property type="entry name" value="HATPase_dom"/>
</dbReference>
<dbReference type="InterPro" id="IPR005467">
    <property type="entry name" value="His_kinase_dom"/>
</dbReference>
<dbReference type="Gene3D" id="1.10.287.130">
    <property type="match status" value="1"/>
</dbReference>
<sequence length="744" mass="84895">MTNLRLTFFLLLFSSFVFASQEQSQTSIEETNDSIQNLLNEAEVSINIVDVDKALDLLNQSLQLSKEIDHKRYMALSSTLLGKLYYVRHDFDRAKTEIQRAISIQREIDDDLGLAYSYVNFAKVFTLENDLNRANKYLNLARSIYNNYDNKEHLGIVALNQGIVNLNLEEQYEKAIQRFNFAEEYLKDSDDLYELSRLYYFRGKAYRLNGNIEAAESEANKGLELGSEEGFHGMIMSTNRLLSEIYEDKGEPQKALKYLQQSNKMREAIFNMNKEALASEANAKYGVDAMRSTLNELTLQNEEQERSLKVNKLTTILSVALITILSLLTLSLYKNNNLRARANDLLQKKNSELTRAKENAERASMAKAQFLSTITHELRTPLYAVTGLTHLLLEENPTENQKEHLNSLKFSGEYLLSLINNILDLNKLEANKVEVMETSFNLKKRISDVLVALKNSADEKGTKIHFDFDESIPKRIKGDPLIISQILINLIGNSIKFTTEGDIWISVNKLREENKFVFLQFEIKDNGEGITKEKQKSIFENFTQGSTQINRKFGGTGLGLSIVKNLITLLGSKIDLESELGKGSKFTFELKFEELEGKKSQMKTKDEEIADTPPPKDIMANKKILIVEDNKINQMITRKILEKNNVICDVADTGTIAIDKVQNNHFDLILMDIHMPGISGIEATIEIRKFNEEIPIIALTAVTLDENLDEFYLNGFNDIIPKPYKTEEFFNKINKYLALKETTV</sequence>
<dbReference type="InterPro" id="IPR019734">
    <property type="entry name" value="TPR_rpt"/>
</dbReference>
<feature type="modified residue" description="4-aspartylphosphate" evidence="4">
    <location>
        <position position="672"/>
    </location>
</feature>
<dbReference type="Pfam" id="PF02518">
    <property type="entry name" value="HATPase_c"/>
    <property type="match status" value="1"/>
</dbReference>